<organism evidence="3 4">
    <name type="scientific">Hansschlegelia beijingensis</name>
    <dbReference type="NCBI Taxonomy" id="1133344"/>
    <lineage>
        <taxon>Bacteria</taxon>
        <taxon>Pseudomonadati</taxon>
        <taxon>Pseudomonadota</taxon>
        <taxon>Alphaproteobacteria</taxon>
        <taxon>Hyphomicrobiales</taxon>
        <taxon>Methylopilaceae</taxon>
        <taxon>Hansschlegelia</taxon>
    </lineage>
</organism>
<accession>A0A7W6D4P3</accession>
<dbReference type="CDD" id="cd07316">
    <property type="entry name" value="terB_like_DjlA"/>
    <property type="match status" value="1"/>
</dbReference>
<dbReference type="Gene3D" id="1.10.3680.10">
    <property type="entry name" value="TerB-like"/>
    <property type="match status" value="1"/>
</dbReference>
<dbReference type="CDD" id="cd06257">
    <property type="entry name" value="DnaJ"/>
    <property type="match status" value="1"/>
</dbReference>
<dbReference type="InterPro" id="IPR029024">
    <property type="entry name" value="TerB-like"/>
</dbReference>
<evidence type="ECO:0000256" key="1">
    <source>
        <dbReference type="SAM" id="Phobius"/>
    </source>
</evidence>
<feature type="domain" description="J" evidence="2">
    <location>
        <begin position="180"/>
        <end position="244"/>
    </location>
</feature>
<comment type="caution">
    <text evidence="3">The sequence shown here is derived from an EMBL/GenBank/DDBJ whole genome shotgun (WGS) entry which is preliminary data.</text>
</comment>
<dbReference type="PROSITE" id="PS50076">
    <property type="entry name" value="DNAJ_2"/>
    <property type="match status" value="1"/>
</dbReference>
<proteinExistence type="predicted"/>
<dbReference type="InterPro" id="IPR007791">
    <property type="entry name" value="DjlA_N"/>
</dbReference>
<dbReference type="Gene3D" id="1.10.287.110">
    <property type="entry name" value="DnaJ domain"/>
    <property type="match status" value="1"/>
</dbReference>
<sequence>MSFWGKLGGAAGGYALGGPLGAIVGAFAGHYLLDREEGHHKPPASPEQDQRSLAFTIGVIALSAKMAKADGVVAPVEVEAFRKIFHIEPEDLAEVSHAFDVASRDLAGFDSYATQLADLFRDEPATLEDVLHGLAHIAAADGAIHEGEMAYLTEVATIFGLERSRLRRALGAYVRFPDSDPYEVLGAPADASDTELKRRHRELVSENHPDRALARGLPAEAVRIASSKLAAINAAWDAIRAERGLA</sequence>
<evidence type="ECO:0000313" key="3">
    <source>
        <dbReference type="EMBL" id="MBB3974546.1"/>
    </source>
</evidence>
<dbReference type="SUPFAM" id="SSF46565">
    <property type="entry name" value="Chaperone J-domain"/>
    <property type="match status" value="1"/>
</dbReference>
<dbReference type="EMBL" id="JACIDR010000006">
    <property type="protein sequence ID" value="MBB3974546.1"/>
    <property type="molecule type" value="Genomic_DNA"/>
</dbReference>
<feature type="transmembrane region" description="Helical" evidence="1">
    <location>
        <begin position="12"/>
        <end position="33"/>
    </location>
</feature>
<dbReference type="SUPFAM" id="SSF158682">
    <property type="entry name" value="TerB-like"/>
    <property type="match status" value="1"/>
</dbReference>
<evidence type="ECO:0000313" key="4">
    <source>
        <dbReference type="Proteomes" id="UP000528964"/>
    </source>
</evidence>
<protein>
    <submittedName>
        <fullName evidence="3">DnaJ like chaperone protein</fullName>
    </submittedName>
</protein>
<keyword evidence="1" id="KW-0812">Transmembrane</keyword>
<reference evidence="3 4" key="1">
    <citation type="submission" date="2020-08" db="EMBL/GenBank/DDBJ databases">
        <title>Genomic Encyclopedia of Type Strains, Phase IV (KMG-IV): sequencing the most valuable type-strain genomes for metagenomic binning, comparative biology and taxonomic classification.</title>
        <authorList>
            <person name="Goeker M."/>
        </authorList>
    </citation>
    <scope>NUCLEOTIDE SEQUENCE [LARGE SCALE GENOMIC DNA]</scope>
    <source>
        <strain evidence="3 4">DSM 25481</strain>
    </source>
</reference>
<dbReference type="AlphaFoldDB" id="A0A7W6D4P3"/>
<dbReference type="SMART" id="SM00271">
    <property type="entry name" value="DnaJ"/>
    <property type="match status" value="1"/>
</dbReference>
<dbReference type="Pfam" id="PF00226">
    <property type="entry name" value="DnaJ"/>
    <property type="match status" value="1"/>
</dbReference>
<keyword evidence="1" id="KW-0472">Membrane</keyword>
<gene>
    <name evidence="3" type="ORF">GGR24_003227</name>
</gene>
<dbReference type="Proteomes" id="UP000528964">
    <property type="component" value="Unassembled WGS sequence"/>
</dbReference>
<name>A0A7W6D4P3_9HYPH</name>
<evidence type="ECO:0000259" key="2">
    <source>
        <dbReference type="PROSITE" id="PS50076"/>
    </source>
</evidence>
<dbReference type="Pfam" id="PF05099">
    <property type="entry name" value="TerB"/>
    <property type="match status" value="1"/>
</dbReference>
<dbReference type="RefSeq" id="WP_183396386.1">
    <property type="nucleotide sequence ID" value="NZ_JACIDR010000006.1"/>
</dbReference>
<keyword evidence="4" id="KW-1185">Reference proteome</keyword>
<dbReference type="InterPro" id="IPR001623">
    <property type="entry name" value="DnaJ_domain"/>
</dbReference>
<keyword evidence="1" id="KW-1133">Transmembrane helix</keyword>
<dbReference type="InterPro" id="IPR036869">
    <property type="entry name" value="J_dom_sf"/>
</dbReference>